<proteinExistence type="predicted"/>
<dbReference type="AlphaFoldDB" id="A0A699XVK8"/>
<accession>A0A699XVK8</accession>
<evidence type="ECO:0000313" key="1">
    <source>
        <dbReference type="EMBL" id="GFD59994.1"/>
    </source>
</evidence>
<name>A0A699XVK8_TANCI</name>
<feature type="non-terminal residue" evidence="1">
    <location>
        <position position="1"/>
    </location>
</feature>
<reference evidence="1" key="1">
    <citation type="journal article" date="2019" name="Sci. Rep.">
        <title>Draft genome of Tanacetum cinerariifolium, the natural source of mosquito coil.</title>
        <authorList>
            <person name="Yamashiro T."/>
            <person name="Shiraishi A."/>
            <person name="Satake H."/>
            <person name="Nakayama K."/>
        </authorList>
    </citation>
    <scope>NUCLEOTIDE SEQUENCE</scope>
</reference>
<dbReference type="EMBL" id="BKCJ011872112">
    <property type="protein sequence ID" value="GFD59994.1"/>
    <property type="molecule type" value="Genomic_DNA"/>
</dbReference>
<gene>
    <name evidence="1" type="ORF">Tci_931963</name>
</gene>
<comment type="caution">
    <text evidence="1">The sequence shown here is derived from an EMBL/GenBank/DDBJ whole genome shotgun (WGS) entry which is preliminary data.</text>
</comment>
<organism evidence="1">
    <name type="scientific">Tanacetum cinerariifolium</name>
    <name type="common">Dalmatian daisy</name>
    <name type="synonym">Chrysanthemum cinerariifolium</name>
    <dbReference type="NCBI Taxonomy" id="118510"/>
    <lineage>
        <taxon>Eukaryota</taxon>
        <taxon>Viridiplantae</taxon>
        <taxon>Streptophyta</taxon>
        <taxon>Embryophyta</taxon>
        <taxon>Tracheophyta</taxon>
        <taxon>Spermatophyta</taxon>
        <taxon>Magnoliopsida</taxon>
        <taxon>eudicotyledons</taxon>
        <taxon>Gunneridae</taxon>
        <taxon>Pentapetalae</taxon>
        <taxon>asterids</taxon>
        <taxon>campanulids</taxon>
        <taxon>Asterales</taxon>
        <taxon>Asteraceae</taxon>
        <taxon>Asteroideae</taxon>
        <taxon>Anthemideae</taxon>
        <taxon>Anthemidinae</taxon>
        <taxon>Tanacetum</taxon>
    </lineage>
</organism>
<sequence length="82" mass="9043">ARELLISLEKDLTDVRGELADGRHAEDLIQANQQLVLTLLETQSDPAHTPADGWPDHCQATLEANEQLVLVAFNAQELQSRA</sequence>
<protein>
    <submittedName>
        <fullName evidence="1">Uncharacterized protein</fullName>
    </submittedName>
</protein>
<feature type="non-terminal residue" evidence="1">
    <location>
        <position position="82"/>
    </location>
</feature>